<evidence type="ECO:0000256" key="2">
    <source>
        <dbReference type="SAM" id="MobiDB-lite"/>
    </source>
</evidence>
<dbReference type="GO" id="GO:0005737">
    <property type="term" value="C:cytoplasm"/>
    <property type="evidence" value="ECO:0007669"/>
    <property type="project" value="TreeGrafter"/>
</dbReference>
<feature type="compositionally biased region" description="Polar residues" evidence="2">
    <location>
        <begin position="35"/>
        <end position="44"/>
    </location>
</feature>
<evidence type="ECO:0000313" key="4">
    <source>
        <dbReference type="EnsemblMetazoa" id="XP_038075391.1"/>
    </source>
</evidence>
<dbReference type="GeneID" id="119743110"/>
<evidence type="ECO:0000313" key="5">
    <source>
        <dbReference type="Proteomes" id="UP000887568"/>
    </source>
</evidence>
<dbReference type="PANTHER" id="PTHR13382">
    <property type="entry name" value="MITOCHONDRIAL ATP SYNTHASE COUPLING FACTOR B"/>
    <property type="match status" value="1"/>
</dbReference>
<protein>
    <recommendedName>
        <fullName evidence="3">F-box domain-containing protein</fullName>
    </recommendedName>
</protein>
<dbReference type="SUPFAM" id="SSF81383">
    <property type="entry name" value="F-box domain"/>
    <property type="match status" value="1"/>
</dbReference>
<accession>A0A914BHP2</accession>
<dbReference type="SUPFAM" id="SSF52058">
    <property type="entry name" value="L domain-like"/>
    <property type="match status" value="1"/>
</dbReference>
<dbReference type="OrthoDB" id="10257471at2759"/>
<dbReference type="InterPro" id="IPR036047">
    <property type="entry name" value="F-box-like_dom_sf"/>
</dbReference>
<dbReference type="Pfam" id="PF23622">
    <property type="entry name" value="LRR_At1g61320_AtMIF1"/>
    <property type="match status" value="1"/>
</dbReference>
<dbReference type="Proteomes" id="UP000887568">
    <property type="component" value="Unplaced"/>
</dbReference>
<proteinExistence type="predicted"/>
<dbReference type="InterPro" id="IPR055357">
    <property type="entry name" value="LRR_At1g61320_AtMIF1"/>
</dbReference>
<dbReference type="PROSITE" id="PS50181">
    <property type="entry name" value="FBOX"/>
    <property type="match status" value="1"/>
</dbReference>
<dbReference type="Pfam" id="PF12937">
    <property type="entry name" value="F-box-like"/>
    <property type="match status" value="1"/>
</dbReference>
<sequence length="713" mass="79384">MLPLTTQLSPCACLEVPSSGTHGQDDDDSRETLAQEGSHTTDGYSDQGHADTHQVVDKASNWLTDAKAVADASDQCDHHESYQRDTGTRASAPGLVERDRDLSYFERLPVELTTRIFSFLRPIEDALPLLARVSRRWRKILLDTPKLWRKIHVRSDDYSPLHYTVLSIIFRVYGPHVRELTWQTGSRVYESLFCLIPKLTSLTILRLPILWNKWVVDQLAPLTRLVELQINGGFGLTDPDLLRIAGNFPGLRRVVLGSCWAVTAKGVESFLESLPQLEECKLKINEGLPLCDMRSDFAMLQGSMVARSVGNASRASTITALSLNFVPVEMEEVWGVVNCLPRLKKLSISNCEGLQGIRLHSSSLQKIYLLNLWSVHFVSINAPLLRFLRVDSGLESNEHLEVFAGKLRTLQVDGSGVLRTLTVRGGRLTTAEIRRCPVLDPRSFRSFFLENPFLTDLLLGCVCGDELVLDHIGCPSLERLIIQADFACGGMLLRCPNLRVLQTAEEIELPALRQVIVVAEHLLKVSLVGLPGLTNVMVQCDSLELIEANMCSDDALCLRSFVVHASRHIGFMRLFDCSIGALMLSTPCAYTVVLYRCQISDYSLKMALSGCPNIVHLSVEKCDTLTSVGIPAHASSLKYLNLFGCKSLARVTIDCQGVAAVNLGQCIKTRLFVRGLEYDLGMHPVTKYPKIVLPHQSLRWSHDRVPQLFTLAM</sequence>
<dbReference type="InterPro" id="IPR032675">
    <property type="entry name" value="LRR_dom_sf"/>
</dbReference>
<dbReference type="InterPro" id="IPR006553">
    <property type="entry name" value="Leu-rich_rpt_Cys-con_subtyp"/>
</dbReference>
<name>A0A914BHP2_PATMI</name>
<dbReference type="Gene3D" id="1.20.1280.50">
    <property type="match status" value="1"/>
</dbReference>
<dbReference type="InterPro" id="IPR001810">
    <property type="entry name" value="F-box_dom"/>
</dbReference>
<dbReference type="InterPro" id="IPR050648">
    <property type="entry name" value="F-box_LRR-repeat"/>
</dbReference>
<keyword evidence="5" id="KW-1185">Reference proteome</keyword>
<dbReference type="EnsemblMetazoa" id="XM_038219463.1">
    <property type="protein sequence ID" value="XP_038075391.1"/>
    <property type="gene ID" value="LOC119743110"/>
</dbReference>
<dbReference type="RefSeq" id="XP_038075391.1">
    <property type="nucleotide sequence ID" value="XM_038219463.1"/>
</dbReference>
<keyword evidence="1" id="KW-0833">Ubl conjugation pathway</keyword>
<feature type="region of interest" description="Disordered" evidence="2">
    <location>
        <begin position="15"/>
        <end position="49"/>
    </location>
</feature>
<dbReference type="Gene3D" id="3.80.10.10">
    <property type="entry name" value="Ribonuclease Inhibitor"/>
    <property type="match status" value="1"/>
</dbReference>
<feature type="domain" description="F-box" evidence="3">
    <location>
        <begin position="102"/>
        <end position="151"/>
    </location>
</feature>
<evidence type="ECO:0000259" key="3">
    <source>
        <dbReference type="PROSITE" id="PS50181"/>
    </source>
</evidence>
<organism evidence="4 5">
    <name type="scientific">Patiria miniata</name>
    <name type="common">Bat star</name>
    <name type="synonym">Asterina miniata</name>
    <dbReference type="NCBI Taxonomy" id="46514"/>
    <lineage>
        <taxon>Eukaryota</taxon>
        <taxon>Metazoa</taxon>
        <taxon>Echinodermata</taxon>
        <taxon>Eleutherozoa</taxon>
        <taxon>Asterozoa</taxon>
        <taxon>Asteroidea</taxon>
        <taxon>Valvatacea</taxon>
        <taxon>Valvatida</taxon>
        <taxon>Asterinidae</taxon>
        <taxon>Patiria</taxon>
    </lineage>
</organism>
<dbReference type="SMART" id="SM00367">
    <property type="entry name" value="LRR_CC"/>
    <property type="match status" value="4"/>
</dbReference>
<dbReference type="AlphaFoldDB" id="A0A914BHP2"/>
<reference evidence="4" key="1">
    <citation type="submission" date="2022-11" db="UniProtKB">
        <authorList>
            <consortium name="EnsemblMetazoa"/>
        </authorList>
    </citation>
    <scope>IDENTIFICATION</scope>
</reference>
<evidence type="ECO:0000256" key="1">
    <source>
        <dbReference type="ARBA" id="ARBA00022786"/>
    </source>
</evidence>
<dbReference type="OMA" id="MTIQCVS"/>